<feature type="region of interest" description="Disordered" evidence="3">
    <location>
        <begin position="46"/>
        <end position="66"/>
    </location>
</feature>
<dbReference type="InterPro" id="IPR000387">
    <property type="entry name" value="Tyr_Pase_dom"/>
</dbReference>
<dbReference type="SUPFAM" id="SSF52799">
    <property type="entry name" value="(Phosphotyrosine protein) phosphatases II"/>
    <property type="match status" value="1"/>
</dbReference>
<gene>
    <name evidence="6" type="ORF">KP509_24G008200</name>
</gene>
<comment type="caution">
    <text evidence="6">The sequence shown here is derived from an EMBL/GenBank/DDBJ whole genome shotgun (WGS) entry which is preliminary data.</text>
</comment>
<organism evidence="6 7">
    <name type="scientific">Ceratopteris richardii</name>
    <name type="common">Triangle waterfern</name>
    <dbReference type="NCBI Taxonomy" id="49495"/>
    <lineage>
        <taxon>Eukaryota</taxon>
        <taxon>Viridiplantae</taxon>
        <taxon>Streptophyta</taxon>
        <taxon>Embryophyta</taxon>
        <taxon>Tracheophyta</taxon>
        <taxon>Polypodiopsida</taxon>
        <taxon>Polypodiidae</taxon>
        <taxon>Polypodiales</taxon>
        <taxon>Pteridineae</taxon>
        <taxon>Pteridaceae</taxon>
        <taxon>Parkerioideae</taxon>
        <taxon>Ceratopteris</taxon>
    </lineage>
</organism>
<dbReference type="OMA" id="ECRITHI"/>
<dbReference type="Pfam" id="PF00782">
    <property type="entry name" value="DSPc"/>
    <property type="match status" value="1"/>
</dbReference>
<dbReference type="PROSITE" id="PS50056">
    <property type="entry name" value="TYR_PHOSPHATASE_2"/>
    <property type="match status" value="1"/>
</dbReference>
<feature type="domain" description="Tyrosine-protein phosphatase" evidence="4">
    <location>
        <begin position="124"/>
        <end position="267"/>
    </location>
</feature>
<dbReference type="Gene3D" id="3.90.190.10">
    <property type="entry name" value="Protein tyrosine phosphatase superfamily"/>
    <property type="match status" value="1"/>
</dbReference>
<accession>A0A8T2RSC4</accession>
<dbReference type="SUPFAM" id="SSF55753">
    <property type="entry name" value="Actin depolymerizing proteins"/>
    <property type="match status" value="1"/>
</dbReference>
<dbReference type="PROSITE" id="PS50054">
    <property type="entry name" value="TYR_PHOSPHATASE_DUAL"/>
    <property type="match status" value="1"/>
</dbReference>
<dbReference type="SMART" id="SM00195">
    <property type="entry name" value="DSPc"/>
    <property type="match status" value="1"/>
</dbReference>
<dbReference type="PANTHER" id="PTHR46381:SF2">
    <property type="entry name" value="MAP KINASE PHOSPHATASE"/>
    <property type="match status" value="1"/>
</dbReference>
<evidence type="ECO:0000256" key="1">
    <source>
        <dbReference type="ARBA" id="ARBA00022801"/>
    </source>
</evidence>
<evidence type="ECO:0000313" key="7">
    <source>
        <dbReference type="Proteomes" id="UP000825935"/>
    </source>
</evidence>
<dbReference type="Proteomes" id="UP000825935">
    <property type="component" value="Chromosome 24"/>
</dbReference>
<evidence type="ECO:0000256" key="3">
    <source>
        <dbReference type="SAM" id="MobiDB-lite"/>
    </source>
</evidence>
<feature type="domain" description="Tyrosine specific protein phosphatases" evidence="5">
    <location>
        <begin position="193"/>
        <end position="245"/>
    </location>
</feature>
<evidence type="ECO:0000313" key="6">
    <source>
        <dbReference type="EMBL" id="KAH7299376.1"/>
    </source>
</evidence>
<evidence type="ECO:0000259" key="4">
    <source>
        <dbReference type="PROSITE" id="PS50054"/>
    </source>
</evidence>
<dbReference type="InterPro" id="IPR029021">
    <property type="entry name" value="Prot-tyrosine_phosphatase-like"/>
</dbReference>
<sequence>MLREKGLVEESRKEHWSPGHRHRRSSSWSGSAAFLRELRDGYEEIPDTEQAPAPVVPIPASHPNPKKERSLLISRIRNSSGMKLNLHAVKDWRDAECEEHVGGDGSINADSRIRKEHIAACEKDCTCILPYLFLSGSSVAQNLAVLQDSRITHIINFVGFVCEENFPNEFIYRTLWLQDSQSEDIMCVLYDVFDLIEIVREQSGCRVLLHCCQGVSRSAAFTIAYLMWRKSQSFDESFQEVQAMRIIINPNMGFVSQLMHWERKLSSPSERDALQIYRIAPQSPYDPLYLVPKLEGAGGIELLDTRGAFVIRFANMLYLWRGERCQKEMITVADNAAFQLVRYERAQGPCVLVREGNEAADIPHVWPELVRLSKPRPVGGMVARYNSDYEMYTKAKANMFLPPRLSTGIVINVHPRDEKWNPLHSSLQSNTSMHLS</sequence>
<evidence type="ECO:0000256" key="2">
    <source>
        <dbReference type="ARBA" id="ARBA00022912"/>
    </source>
</evidence>
<dbReference type="CDD" id="cd14498">
    <property type="entry name" value="DSP"/>
    <property type="match status" value="1"/>
</dbReference>
<dbReference type="GO" id="GO:0004721">
    <property type="term" value="F:phosphoprotein phosphatase activity"/>
    <property type="evidence" value="ECO:0007669"/>
    <property type="project" value="UniProtKB-KW"/>
</dbReference>
<dbReference type="EMBL" id="CM035429">
    <property type="protein sequence ID" value="KAH7299376.1"/>
    <property type="molecule type" value="Genomic_DNA"/>
</dbReference>
<dbReference type="InterPro" id="IPR020422">
    <property type="entry name" value="TYR_PHOSPHATASE_DUAL_dom"/>
</dbReference>
<keyword evidence="1" id="KW-0378">Hydrolase</keyword>
<dbReference type="InterPro" id="IPR000340">
    <property type="entry name" value="Dual-sp_phosphatase_cat-dom"/>
</dbReference>
<feature type="compositionally biased region" description="Basic and acidic residues" evidence="3">
    <location>
        <begin position="1"/>
        <end position="17"/>
    </location>
</feature>
<keyword evidence="7" id="KW-1185">Reference proteome</keyword>
<feature type="region of interest" description="Disordered" evidence="3">
    <location>
        <begin position="1"/>
        <end position="29"/>
    </location>
</feature>
<reference evidence="6" key="1">
    <citation type="submission" date="2021-08" db="EMBL/GenBank/DDBJ databases">
        <title>WGS assembly of Ceratopteris richardii.</title>
        <authorList>
            <person name="Marchant D.B."/>
            <person name="Chen G."/>
            <person name="Jenkins J."/>
            <person name="Shu S."/>
            <person name="Leebens-Mack J."/>
            <person name="Grimwood J."/>
            <person name="Schmutz J."/>
            <person name="Soltis P."/>
            <person name="Soltis D."/>
            <person name="Chen Z.-H."/>
        </authorList>
    </citation>
    <scope>NUCLEOTIDE SEQUENCE</scope>
    <source>
        <strain evidence="6">Whitten #5841</strain>
        <tissue evidence="6">Leaf</tissue>
    </source>
</reference>
<name>A0A8T2RSC4_CERRI</name>
<keyword evidence="2" id="KW-0904">Protein phosphatase</keyword>
<dbReference type="PROSITE" id="PS00383">
    <property type="entry name" value="TYR_PHOSPHATASE_1"/>
    <property type="match status" value="1"/>
</dbReference>
<dbReference type="PANTHER" id="PTHR46381">
    <property type="entry name" value="MKPA PROTEIN"/>
    <property type="match status" value="1"/>
</dbReference>
<proteinExistence type="predicted"/>
<dbReference type="AlphaFoldDB" id="A0A8T2RSC4"/>
<dbReference type="OrthoDB" id="165342at2759"/>
<dbReference type="InterPro" id="IPR016130">
    <property type="entry name" value="Tyr_Pase_AS"/>
</dbReference>
<protein>
    <submittedName>
        <fullName evidence="6">Uncharacterized protein</fullName>
    </submittedName>
</protein>
<evidence type="ECO:0000259" key="5">
    <source>
        <dbReference type="PROSITE" id="PS50056"/>
    </source>
</evidence>